<dbReference type="AlphaFoldDB" id="A0A9W4UL62"/>
<dbReference type="EMBL" id="CAOQHR010000008">
    <property type="protein sequence ID" value="CAI6338663.1"/>
    <property type="molecule type" value="Genomic_DNA"/>
</dbReference>
<evidence type="ECO:0000313" key="9">
    <source>
        <dbReference type="EMBL" id="CAI6338663.1"/>
    </source>
</evidence>
<evidence type="ECO:0000256" key="7">
    <source>
        <dbReference type="SAM" id="Phobius"/>
    </source>
</evidence>
<feature type="compositionally biased region" description="Polar residues" evidence="6">
    <location>
        <begin position="327"/>
        <end position="342"/>
    </location>
</feature>
<feature type="region of interest" description="Disordered" evidence="6">
    <location>
        <begin position="327"/>
        <end position="349"/>
    </location>
</feature>
<feature type="domain" description="Rhodopsin" evidence="8">
    <location>
        <begin position="74"/>
        <end position="315"/>
    </location>
</feature>
<evidence type="ECO:0000256" key="4">
    <source>
        <dbReference type="ARBA" id="ARBA00023136"/>
    </source>
</evidence>
<dbReference type="Proteomes" id="UP001152607">
    <property type="component" value="Unassembled WGS sequence"/>
</dbReference>
<keyword evidence="10" id="KW-1185">Reference proteome</keyword>
<evidence type="ECO:0000256" key="2">
    <source>
        <dbReference type="ARBA" id="ARBA00022692"/>
    </source>
</evidence>
<sequence length="420" mass="47779">MHRDRLWDVGPCDTWCCDRPGRWDRELRYRQSIPRQTAPSNPVGNKVQMEFGLQPLNLFILYFPYALAIIIVIIRLWKRTVDGRFSLDDALITLGMVANTGLTISTHKFLIRSYTGYRLENIPKGAVDKVVTAKLRYINSVIYHPALNLIKISFLVTLIRLESPNKWIRRTLWSFLVITIAFCISITVTAILSCIPVAKFWDKTIPGHCRDSKSYVLAGASTTIITDVLVTIIPTWIVYSLQMPLKSKVMALCFMSLGLFVTAITAYRLDFFVQIFQNPDPVRNENPYNIRTPLSNLEINLSAIATCGPTLKWLLGQCIPFFASQQSRPSGYQYSKNTPSRSNTKRSELEPDITEVIISETNSNEDVELSERVVWKSKDNHSQADARSEEHGILRDEGNENTEGHGRYVKDKATQPVDMV</sequence>
<proteinExistence type="inferred from homology"/>
<dbReference type="InterPro" id="IPR049326">
    <property type="entry name" value="Rhodopsin_dom_fungi"/>
</dbReference>
<dbReference type="GO" id="GO:0016020">
    <property type="term" value="C:membrane"/>
    <property type="evidence" value="ECO:0007669"/>
    <property type="project" value="UniProtKB-SubCell"/>
</dbReference>
<evidence type="ECO:0000256" key="6">
    <source>
        <dbReference type="SAM" id="MobiDB-lite"/>
    </source>
</evidence>
<evidence type="ECO:0000256" key="3">
    <source>
        <dbReference type="ARBA" id="ARBA00022989"/>
    </source>
</evidence>
<comment type="caution">
    <text evidence="9">The sequence shown here is derived from an EMBL/GenBank/DDBJ whole genome shotgun (WGS) entry which is preliminary data.</text>
</comment>
<evidence type="ECO:0000313" key="10">
    <source>
        <dbReference type="Proteomes" id="UP001152607"/>
    </source>
</evidence>
<gene>
    <name evidence="9" type="ORF">PDIGIT_LOCUS11794</name>
</gene>
<accession>A0A9W4UL62</accession>
<keyword evidence="2 7" id="KW-0812">Transmembrane</keyword>
<protein>
    <recommendedName>
        <fullName evidence="8">Rhodopsin domain-containing protein</fullName>
    </recommendedName>
</protein>
<keyword evidence="4 7" id="KW-0472">Membrane</keyword>
<comment type="similarity">
    <text evidence="5">Belongs to the SAT4 family.</text>
</comment>
<keyword evidence="3 7" id="KW-1133">Transmembrane helix</keyword>
<evidence type="ECO:0000256" key="5">
    <source>
        <dbReference type="ARBA" id="ARBA00038359"/>
    </source>
</evidence>
<name>A0A9W4UL62_9PLEO</name>
<evidence type="ECO:0000256" key="1">
    <source>
        <dbReference type="ARBA" id="ARBA00004141"/>
    </source>
</evidence>
<feature type="transmembrane region" description="Helical" evidence="7">
    <location>
        <begin position="59"/>
        <end position="77"/>
    </location>
</feature>
<evidence type="ECO:0000259" key="8">
    <source>
        <dbReference type="Pfam" id="PF20684"/>
    </source>
</evidence>
<feature type="region of interest" description="Disordered" evidence="6">
    <location>
        <begin position="379"/>
        <end position="420"/>
    </location>
</feature>
<feature type="transmembrane region" description="Helical" evidence="7">
    <location>
        <begin position="215"/>
        <end position="237"/>
    </location>
</feature>
<reference evidence="9" key="1">
    <citation type="submission" date="2023-01" db="EMBL/GenBank/DDBJ databases">
        <authorList>
            <person name="Van Ghelder C."/>
            <person name="Rancurel C."/>
        </authorList>
    </citation>
    <scope>NUCLEOTIDE SEQUENCE</scope>
    <source>
        <strain evidence="9">CNCM I-4278</strain>
    </source>
</reference>
<dbReference type="PANTHER" id="PTHR33048">
    <property type="entry name" value="PTH11-LIKE INTEGRAL MEMBRANE PROTEIN (AFU_ORTHOLOGUE AFUA_5G11245)"/>
    <property type="match status" value="1"/>
</dbReference>
<feature type="transmembrane region" description="Helical" evidence="7">
    <location>
        <begin position="173"/>
        <end position="195"/>
    </location>
</feature>
<feature type="compositionally biased region" description="Basic and acidic residues" evidence="6">
    <location>
        <begin position="379"/>
        <end position="413"/>
    </location>
</feature>
<dbReference type="OrthoDB" id="5283415at2759"/>
<dbReference type="PANTHER" id="PTHR33048:SF160">
    <property type="entry name" value="SAT4 FAMILY MEMBRANE PROTEIN"/>
    <property type="match status" value="1"/>
</dbReference>
<organism evidence="9 10">
    <name type="scientific">Periconia digitata</name>
    <dbReference type="NCBI Taxonomy" id="1303443"/>
    <lineage>
        <taxon>Eukaryota</taxon>
        <taxon>Fungi</taxon>
        <taxon>Dikarya</taxon>
        <taxon>Ascomycota</taxon>
        <taxon>Pezizomycotina</taxon>
        <taxon>Dothideomycetes</taxon>
        <taxon>Pleosporomycetidae</taxon>
        <taxon>Pleosporales</taxon>
        <taxon>Massarineae</taxon>
        <taxon>Periconiaceae</taxon>
        <taxon>Periconia</taxon>
    </lineage>
</organism>
<feature type="transmembrane region" description="Helical" evidence="7">
    <location>
        <begin position="249"/>
        <end position="269"/>
    </location>
</feature>
<dbReference type="InterPro" id="IPR052337">
    <property type="entry name" value="SAT4-like"/>
</dbReference>
<dbReference type="Pfam" id="PF20684">
    <property type="entry name" value="Fung_rhodopsin"/>
    <property type="match status" value="1"/>
</dbReference>
<comment type="subcellular location">
    <subcellularLocation>
        <location evidence="1">Membrane</location>
        <topology evidence="1">Multi-pass membrane protein</topology>
    </subcellularLocation>
</comment>